<proteinExistence type="predicted"/>
<evidence type="ECO:0000313" key="1">
    <source>
        <dbReference type="EMBL" id="OAB87977.1"/>
    </source>
</evidence>
<accession>A0A176QDY4</accession>
<comment type="caution">
    <text evidence="1">The sequence shown here is derived from an EMBL/GenBank/DDBJ whole genome shotgun (WGS) entry which is preliminary data.</text>
</comment>
<evidence type="ECO:0008006" key="3">
    <source>
        <dbReference type="Google" id="ProtNLM"/>
    </source>
</evidence>
<name>A0A176QDY4_9MICO</name>
<dbReference type="Proteomes" id="UP000076976">
    <property type="component" value="Unassembled WGS sequence"/>
</dbReference>
<dbReference type="InterPro" id="IPR024006">
    <property type="entry name" value="Alt_signal_exp_actinobact"/>
</dbReference>
<dbReference type="EMBL" id="LQZG01000002">
    <property type="protein sequence ID" value="OAB87977.1"/>
    <property type="molecule type" value="Genomic_DNA"/>
</dbReference>
<protein>
    <recommendedName>
        <fullName evidence="3">Alternate-type signal peptide domain-containing protein</fullName>
    </recommendedName>
</protein>
<reference evidence="1 2" key="1">
    <citation type="submission" date="2016-01" db="EMBL/GenBank/DDBJ databases">
        <title>Janibacter melonis strain CD11_4 genome sequencing and assembly.</title>
        <authorList>
            <person name="Nair G.R."/>
            <person name="Kaur G."/>
            <person name="Chander A.M."/>
            <person name="Mayilraj S."/>
        </authorList>
    </citation>
    <scope>NUCLEOTIDE SEQUENCE [LARGE SCALE GENOMIC DNA]</scope>
    <source>
        <strain evidence="1 2">CD11-4</strain>
    </source>
</reference>
<dbReference type="STRING" id="262209.AWH69_08170"/>
<organism evidence="1 2">
    <name type="scientific">Janibacter melonis</name>
    <dbReference type="NCBI Taxonomy" id="262209"/>
    <lineage>
        <taxon>Bacteria</taxon>
        <taxon>Bacillati</taxon>
        <taxon>Actinomycetota</taxon>
        <taxon>Actinomycetes</taxon>
        <taxon>Micrococcales</taxon>
        <taxon>Intrasporangiaceae</taxon>
        <taxon>Janibacter</taxon>
    </lineage>
</organism>
<evidence type="ECO:0000313" key="2">
    <source>
        <dbReference type="Proteomes" id="UP000076976"/>
    </source>
</evidence>
<sequence>MPISMSRTTTSLVAVGAGVILLSAAGGSFAQWSDSAPYTPGSISSGKLAMQADGGSWYLTKGTSDTNDDVSINPSTFKMVPGDEVEYRATVRPNLVGDTLKAKLTATLPGVSGTLAEHVLITTRIDGSSDPVTLTSQDTASNKGYAARVTVTMPYEGTKTEGKAGQEKSVDLSTLTVSLVQTR</sequence>
<dbReference type="AlphaFoldDB" id="A0A176QDY4"/>
<gene>
    <name evidence="1" type="ORF">AWH69_08170</name>
</gene>
<keyword evidence="2" id="KW-1185">Reference proteome</keyword>
<dbReference type="NCBIfam" id="TIGR04089">
    <property type="entry name" value="exp_by_SipW_III"/>
    <property type="match status" value="1"/>
</dbReference>